<name>A0A8S4RUU0_9NEOP</name>
<organism evidence="1 2">
    <name type="scientific">Pararge aegeria aegeria</name>
    <dbReference type="NCBI Taxonomy" id="348720"/>
    <lineage>
        <taxon>Eukaryota</taxon>
        <taxon>Metazoa</taxon>
        <taxon>Ecdysozoa</taxon>
        <taxon>Arthropoda</taxon>
        <taxon>Hexapoda</taxon>
        <taxon>Insecta</taxon>
        <taxon>Pterygota</taxon>
        <taxon>Neoptera</taxon>
        <taxon>Endopterygota</taxon>
        <taxon>Lepidoptera</taxon>
        <taxon>Glossata</taxon>
        <taxon>Ditrysia</taxon>
        <taxon>Papilionoidea</taxon>
        <taxon>Nymphalidae</taxon>
        <taxon>Satyrinae</taxon>
        <taxon>Satyrini</taxon>
        <taxon>Parargina</taxon>
        <taxon>Pararge</taxon>
    </lineage>
</organism>
<evidence type="ECO:0000313" key="1">
    <source>
        <dbReference type="EMBL" id="CAH2241392.1"/>
    </source>
</evidence>
<evidence type="ECO:0000313" key="2">
    <source>
        <dbReference type="Proteomes" id="UP000838756"/>
    </source>
</evidence>
<dbReference type="AlphaFoldDB" id="A0A8S4RUU0"/>
<reference evidence="1" key="1">
    <citation type="submission" date="2022-03" db="EMBL/GenBank/DDBJ databases">
        <authorList>
            <person name="Lindestad O."/>
        </authorList>
    </citation>
    <scope>NUCLEOTIDE SEQUENCE</scope>
</reference>
<sequence>MFIPTPRSLHPLHPGTISNCLRLAPLIEFIMETPHHRDEDVTLVWGASKWTNISVDAKIDEKSHLRWYGHVMRRDDKHMTKRVTNIRDRNRGIASNTKEETTNNRTVWCRYTRKADPKRIGIIAKKKEERYLIFCDGGETTLEWSLD</sequence>
<proteinExistence type="predicted"/>
<dbReference type="Proteomes" id="UP000838756">
    <property type="component" value="Unassembled WGS sequence"/>
</dbReference>
<gene>
    <name evidence="1" type="primary">jg15590</name>
    <name evidence="1" type="ORF">PAEG_LOCUS17830</name>
</gene>
<protein>
    <submittedName>
        <fullName evidence="1">Jg15590 protein</fullName>
    </submittedName>
</protein>
<keyword evidence="2" id="KW-1185">Reference proteome</keyword>
<accession>A0A8S4RUU0</accession>
<comment type="caution">
    <text evidence="1">The sequence shown here is derived from an EMBL/GenBank/DDBJ whole genome shotgun (WGS) entry which is preliminary data.</text>
</comment>
<dbReference type="EMBL" id="CAKXAJ010025576">
    <property type="protein sequence ID" value="CAH2241392.1"/>
    <property type="molecule type" value="Genomic_DNA"/>
</dbReference>